<dbReference type="AlphaFoldDB" id="A0A7X0D3M2"/>
<dbReference type="RefSeq" id="WP_183997008.1">
    <property type="nucleotide sequence ID" value="NZ_BMHW01000011.1"/>
</dbReference>
<dbReference type="Proteomes" id="UP000547879">
    <property type="component" value="Unassembled WGS sequence"/>
</dbReference>
<keyword evidence="6" id="KW-0808">Transferase</keyword>
<evidence type="ECO:0000256" key="1">
    <source>
        <dbReference type="ARBA" id="ARBA00004127"/>
    </source>
</evidence>
<sequence>MNASSAIIGESIWVAGIICWYIIRRPFERRARAIRVIDNRRSVVDRVGLWAAVLGQGLVPGVYIATGMPAVADYPAHIWATALGTVLFFSGLWLFRKTHKELGKNWSISLEIRDKHKLVHTGPYSRVRHPMYSSFLLLAFGQMFLLPNWAVGLAGLLGFSVLFFLRVGKEEHMMMETFGNDYRNYAKTTKRIIPYFY</sequence>
<feature type="transmembrane region" description="Helical" evidence="5">
    <location>
        <begin position="6"/>
        <end position="23"/>
    </location>
</feature>
<evidence type="ECO:0000313" key="6">
    <source>
        <dbReference type="EMBL" id="MBB6165611.1"/>
    </source>
</evidence>
<keyword evidence="2 5" id="KW-0812">Transmembrane</keyword>
<evidence type="ECO:0000313" key="7">
    <source>
        <dbReference type="Proteomes" id="UP000547879"/>
    </source>
</evidence>
<dbReference type="GO" id="GO:0012505">
    <property type="term" value="C:endomembrane system"/>
    <property type="evidence" value="ECO:0007669"/>
    <property type="project" value="UniProtKB-SubCell"/>
</dbReference>
<dbReference type="Pfam" id="PF04191">
    <property type="entry name" value="PEMT"/>
    <property type="match status" value="1"/>
</dbReference>
<feature type="transmembrane region" description="Helical" evidence="5">
    <location>
        <begin position="76"/>
        <end position="95"/>
    </location>
</feature>
<comment type="caution">
    <text evidence="6">The sequence shown here is derived from an EMBL/GenBank/DDBJ whole genome shotgun (WGS) entry which is preliminary data.</text>
</comment>
<dbReference type="PANTHER" id="PTHR12714">
    <property type="entry name" value="PROTEIN-S ISOPRENYLCYSTEINE O-METHYLTRANSFERASE"/>
    <property type="match status" value="1"/>
</dbReference>
<proteinExistence type="predicted"/>
<dbReference type="NCBIfam" id="NF040696">
    <property type="entry name" value="isopcys_mtase"/>
    <property type="match status" value="1"/>
</dbReference>
<keyword evidence="3 5" id="KW-1133">Transmembrane helix</keyword>
<keyword evidence="7" id="KW-1185">Reference proteome</keyword>
<protein>
    <submittedName>
        <fullName evidence="6">Protein-S-isoprenylcysteine O-methyltransferase Ste14</fullName>
    </submittedName>
</protein>
<keyword evidence="4 5" id="KW-0472">Membrane</keyword>
<feature type="transmembrane region" description="Helical" evidence="5">
    <location>
        <begin position="43"/>
        <end position="64"/>
    </location>
</feature>
<reference evidence="6 7" key="1">
    <citation type="submission" date="2020-08" db="EMBL/GenBank/DDBJ databases">
        <title>Genomic Encyclopedia of Type Strains, Phase IV (KMG-IV): sequencing the most valuable type-strain genomes for metagenomic binning, comparative biology and taxonomic classification.</title>
        <authorList>
            <person name="Goeker M."/>
        </authorList>
    </citation>
    <scope>NUCLEOTIDE SEQUENCE [LARGE SCALE GENOMIC DNA]</scope>
    <source>
        <strain evidence="6 7">DSM 100734</strain>
    </source>
</reference>
<feature type="transmembrane region" description="Helical" evidence="5">
    <location>
        <begin position="135"/>
        <end position="165"/>
    </location>
</feature>
<gene>
    <name evidence="6" type="ORF">HNQ72_005459</name>
</gene>
<comment type="subcellular location">
    <subcellularLocation>
        <location evidence="1">Endomembrane system</location>
        <topology evidence="1">Multi-pass membrane protein</topology>
    </subcellularLocation>
</comment>
<dbReference type="GO" id="GO:0032259">
    <property type="term" value="P:methylation"/>
    <property type="evidence" value="ECO:0007669"/>
    <property type="project" value="UniProtKB-KW"/>
</dbReference>
<keyword evidence="6" id="KW-0489">Methyltransferase</keyword>
<evidence type="ECO:0000256" key="4">
    <source>
        <dbReference type="ARBA" id="ARBA00023136"/>
    </source>
</evidence>
<evidence type="ECO:0000256" key="2">
    <source>
        <dbReference type="ARBA" id="ARBA00022692"/>
    </source>
</evidence>
<evidence type="ECO:0000256" key="5">
    <source>
        <dbReference type="SAM" id="Phobius"/>
    </source>
</evidence>
<evidence type="ECO:0000256" key="3">
    <source>
        <dbReference type="ARBA" id="ARBA00022989"/>
    </source>
</evidence>
<dbReference type="InterPro" id="IPR007318">
    <property type="entry name" value="Phopholipid_MeTrfase"/>
</dbReference>
<accession>A0A7X0D3M2</accession>
<dbReference type="InterPro" id="IPR054851">
    <property type="entry name" value="Isoprenylcys_mtase"/>
</dbReference>
<dbReference type="EMBL" id="JACHEG010000010">
    <property type="protein sequence ID" value="MBB6165611.1"/>
    <property type="molecule type" value="Genomic_DNA"/>
</dbReference>
<organism evidence="6 7">
    <name type="scientific">Rhizobium wenxiniae</name>
    <dbReference type="NCBI Taxonomy" id="1737357"/>
    <lineage>
        <taxon>Bacteria</taxon>
        <taxon>Pseudomonadati</taxon>
        <taxon>Pseudomonadota</taxon>
        <taxon>Alphaproteobacteria</taxon>
        <taxon>Hyphomicrobiales</taxon>
        <taxon>Rhizobiaceae</taxon>
        <taxon>Rhizobium/Agrobacterium group</taxon>
        <taxon>Rhizobium</taxon>
    </lineage>
</organism>
<dbReference type="GO" id="GO:0008168">
    <property type="term" value="F:methyltransferase activity"/>
    <property type="evidence" value="ECO:0007669"/>
    <property type="project" value="UniProtKB-KW"/>
</dbReference>
<dbReference type="Gene3D" id="1.20.120.1630">
    <property type="match status" value="1"/>
</dbReference>
<dbReference type="PANTHER" id="PTHR12714:SF9">
    <property type="entry name" value="PROTEIN-S-ISOPRENYLCYSTEINE O-METHYLTRANSFERASE"/>
    <property type="match status" value="1"/>
</dbReference>
<name>A0A7X0D3M2_9HYPH</name>